<dbReference type="PANTHER" id="PTHR43611">
    <property type="entry name" value="ALPHA-D-GLUCOSE 1-PHOSPHATE PHOSPHATASE"/>
    <property type="match status" value="1"/>
</dbReference>
<sequence length="203" mass="23336">MKQVLLFDLGGVVSETKFERVLDKYAQKYNWNLAEMKENIFSEEYMALLAGKMNLEEFSHWLAGEIEELSIPELKEFVTEYYYSEEPKEEVVNLIERIDSQYQLGLVTNDIGRLDEKLAYLNLTGVFDKIINSSQVGYCKPQVEIYQSALEKFDVKGEKVIYIDNDPVCLNNAASLGIKAIKFVNAQQLENRLSELGIIRRVG</sequence>
<keyword evidence="1" id="KW-0378">Hydrolase</keyword>
<evidence type="ECO:0000313" key="2">
    <source>
        <dbReference type="Proteomes" id="UP000774000"/>
    </source>
</evidence>
<accession>A0A938XRP1</accession>
<dbReference type="SFLD" id="SFLDG01129">
    <property type="entry name" value="C1.5:_HAD__Beta-PGM__Phosphata"/>
    <property type="match status" value="1"/>
</dbReference>
<dbReference type="InterPro" id="IPR041492">
    <property type="entry name" value="HAD_2"/>
</dbReference>
<dbReference type="Pfam" id="PF13419">
    <property type="entry name" value="HAD_2"/>
    <property type="match status" value="1"/>
</dbReference>
<dbReference type="SUPFAM" id="SSF56784">
    <property type="entry name" value="HAD-like"/>
    <property type="match status" value="1"/>
</dbReference>
<dbReference type="SFLD" id="SFLDS00003">
    <property type="entry name" value="Haloacid_Dehalogenase"/>
    <property type="match status" value="1"/>
</dbReference>
<dbReference type="AlphaFoldDB" id="A0A938XRP1"/>
<reference evidence="1" key="1">
    <citation type="submission" date="2021-01" db="EMBL/GenBank/DDBJ databases">
        <title>Genomic Encyclopedia of Type Strains, Phase IV (KMG-IV): sequencing the most valuable type-strain genomes for metagenomic binning, comparative biology and taxonomic classification.</title>
        <authorList>
            <person name="Goeker M."/>
        </authorList>
    </citation>
    <scope>NUCLEOTIDE SEQUENCE</scope>
    <source>
        <strain evidence="1">DSM 23230</strain>
    </source>
</reference>
<evidence type="ECO:0000313" key="1">
    <source>
        <dbReference type="EMBL" id="MBM7556210.1"/>
    </source>
</evidence>
<gene>
    <name evidence="1" type="ORF">JOC47_001046</name>
</gene>
<dbReference type="EMBL" id="JAFBDQ010000004">
    <property type="protein sequence ID" value="MBM7556210.1"/>
    <property type="molecule type" value="Genomic_DNA"/>
</dbReference>
<name>A0A938XRP1_9FIRM</name>
<dbReference type="Proteomes" id="UP000774000">
    <property type="component" value="Unassembled WGS sequence"/>
</dbReference>
<dbReference type="PANTHER" id="PTHR43611:SF3">
    <property type="entry name" value="FLAVIN MONONUCLEOTIDE HYDROLASE 1, CHLOROPLATIC"/>
    <property type="match status" value="1"/>
</dbReference>
<proteinExistence type="predicted"/>
<comment type="caution">
    <text evidence="1">The sequence shown here is derived from an EMBL/GenBank/DDBJ whole genome shotgun (WGS) entry which is preliminary data.</text>
</comment>
<dbReference type="RefSeq" id="WP_204700920.1">
    <property type="nucleotide sequence ID" value="NZ_JAFBDQ010000004.1"/>
</dbReference>
<dbReference type="Gene3D" id="3.40.50.1000">
    <property type="entry name" value="HAD superfamily/HAD-like"/>
    <property type="match status" value="1"/>
</dbReference>
<organism evidence="1 2">
    <name type="scientific">Halanaerobacter jeridensis</name>
    <dbReference type="NCBI Taxonomy" id="706427"/>
    <lineage>
        <taxon>Bacteria</taxon>
        <taxon>Bacillati</taxon>
        <taxon>Bacillota</taxon>
        <taxon>Clostridia</taxon>
        <taxon>Halanaerobiales</taxon>
        <taxon>Halobacteroidaceae</taxon>
        <taxon>Halanaerobacter</taxon>
    </lineage>
</organism>
<dbReference type="InterPro" id="IPR023214">
    <property type="entry name" value="HAD_sf"/>
</dbReference>
<protein>
    <submittedName>
        <fullName evidence="1">Hydrolase of the HAD superfamily</fullName>
    </submittedName>
</protein>
<dbReference type="InterPro" id="IPR036412">
    <property type="entry name" value="HAD-like_sf"/>
</dbReference>
<dbReference type="GO" id="GO:0016787">
    <property type="term" value="F:hydrolase activity"/>
    <property type="evidence" value="ECO:0007669"/>
    <property type="project" value="UniProtKB-KW"/>
</dbReference>
<keyword evidence="2" id="KW-1185">Reference proteome</keyword>